<evidence type="ECO:0000313" key="2">
    <source>
        <dbReference type="Proteomes" id="UP000194761"/>
    </source>
</evidence>
<name>A0A243QMX7_9ACTN</name>
<dbReference type="Proteomes" id="UP000194761">
    <property type="component" value="Unassembled WGS sequence"/>
</dbReference>
<organism evidence="1 2">
    <name type="scientific">Streptosporangium minutum</name>
    <dbReference type="NCBI Taxonomy" id="569862"/>
    <lineage>
        <taxon>Bacteria</taxon>
        <taxon>Bacillati</taxon>
        <taxon>Actinomycetota</taxon>
        <taxon>Actinomycetes</taxon>
        <taxon>Streptosporangiales</taxon>
        <taxon>Streptosporangiaceae</taxon>
        <taxon>Streptosporangium</taxon>
    </lineage>
</organism>
<dbReference type="EMBL" id="NGFP01000344">
    <property type="protein sequence ID" value="OUC83484.1"/>
    <property type="molecule type" value="Genomic_DNA"/>
</dbReference>
<evidence type="ECO:0000313" key="1">
    <source>
        <dbReference type="EMBL" id="OUC83484.1"/>
    </source>
</evidence>
<protein>
    <submittedName>
        <fullName evidence="1">Lactate utilization protein C</fullName>
    </submittedName>
</protein>
<proteinExistence type="predicted"/>
<dbReference type="AlphaFoldDB" id="A0A243QMX7"/>
<accession>A0A243QMX7</accession>
<feature type="non-terminal residue" evidence="1">
    <location>
        <position position="61"/>
    </location>
</feature>
<keyword evidence="2" id="KW-1185">Reference proteome</keyword>
<reference evidence="1 2" key="1">
    <citation type="submission" date="2017-05" db="EMBL/GenBank/DDBJ databases">
        <title>Biotechnological potential of actinobacteria isolated from South African environments.</title>
        <authorList>
            <person name="Le Roes-Hill M."/>
            <person name="Prins A."/>
            <person name="Durrell K.A."/>
        </authorList>
    </citation>
    <scope>NUCLEOTIDE SEQUENCE [LARGE SCALE GENOMIC DNA]</scope>
    <source>
        <strain evidence="1">M26</strain>
    </source>
</reference>
<sequence>MSAGGRELILSRIRAAVAGAPDVEITRAYRTSSDPAGVVELFAERVADYRAVVHVVEAGEA</sequence>
<comment type="caution">
    <text evidence="1">The sequence shown here is derived from an EMBL/GenBank/DDBJ whole genome shotgun (WGS) entry which is preliminary data.</text>
</comment>
<gene>
    <name evidence="1" type="ORF">CA984_40675</name>
</gene>